<keyword evidence="2" id="KW-1185">Reference proteome</keyword>
<gene>
    <name evidence="1" type="ORF">CVT26_011423</name>
</gene>
<feature type="non-terminal residue" evidence="1">
    <location>
        <position position="1"/>
    </location>
</feature>
<organism evidence="1 2">
    <name type="scientific">Gymnopilus dilepis</name>
    <dbReference type="NCBI Taxonomy" id="231916"/>
    <lineage>
        <taxon>Eukaryota</taxon>
        <taxon>Fungi</taxon>
        <taxon>Dikarya</taxon>
        <taxon>Basidiomycota</taxon>
        <taxon>Agaricomycotina</taxon>
        <taxon>Agaricomycetes</taxon>
        <taxon>Agaricomycetidae</taxon>
        <taxon>Agaricales</taxon>
        <taxon>Agaricineae</taxon>
        <taxon>Hymenogastraceae</taxon>
        <taxon>Gymnopilus</taxon>
    </lineage>
</organism>
<dbReference type="AlphaFoldDB" id="A0A409X004"/>
<dbReference type="EMBL" id="NHYE01004539">
    <property type="protein sequence ID" value="PPQ84041.1"/>
    <property type="molecule type" value="Genomic_DNA"/>
</dbReference>
<name>A0A409X004_9AGAR</name>
<evidence type="ECO:0000313" key="1">
    <source>
        <dbReference type="EMBL" id="PPQ84041.1"/>
    </source>
</evidence>
<dbReference type="Proteomes" id="UP000284706">
    <property type="component" value="Unassembled WGS sequence"/>
</dbReference>
<sequence>DSVTSGSYDFSADDFILFLTNSACALESLTINESTFELGSLIRLAPFLSSLKELDIRSGVPISSQGDQDRDTFYHFLADSTQMSPNASSSGSPLLPFLENFSWDGCFSYPWDTIPGLSEPITVWDPELGHSNFRSEFPCT</sequence>
<dbReference type="InParanoid" id="A0A409X004"/>
<proteinExistence type="predicted"/>
<accession>A0A409X004</accession>
<evidence type="ECO:0000313" key="2">
    <source>
        <dbReference type="Proteomes" id="UP000284706"/>
    </source>
</evidence>
<protein>
    <submittedName>
        <fullName evidence="1">Uncharacterized protein</fullName>
    </submittedName>
</protein>
<comment type="caution">
    <text evidence="1">The sequence shown here is derived from an EMBL/GenBank/DDBJ whole genome shotgun (WGS) entry which is preliminary data.</text>
</comment>
<reference evidence="1 2" key="1">
    <citation type="journal article" date="2018" name="Evol. Lett.">
        <title>Horizontal gene cluster transfer increased hallucinogenic mushroom diversity.</title>
        <authorList>
            <person name="Reynolds H.T."/>
            <person name="Vijayakumar V."/>
            <person name="Gluck-Thaler E."/>
            <person name="Korotkin H.B."/>
            <person name="Matheny P.B."/>
            <person name="Slot J.C."/>
        </authorList>
    </citation>
    <scope>NUCLEOTIDE SEQUENCE [LARGE SCALE GENOMIC DNA]</scope>
    <source>
        <strain evidence="1 2">SRW20</strain>
    </source>
</reference>